<dbReference type="EMBL" id="BGZN01000001">
    <property type="protein sequence ID" value="GBR72578.1"/>
    <property type="molecule type" value="Genomic_DNA"/>
</dbReference>
<protein>
    <submittedName>
        <fullName evidence="2">Small multidrug export protein</fullName>
    </submittedName>
</protein>
<evidence type="ECO:0000313" key="3">
    <source>
        <dbReference type="Proteomes" id="UP000269352"/>
    </source>
</evidence>
<keyword evidence="1" id="KW-0812">Transmembrane</keyword>
<keyword evidence="3" id="KW-1185">Reference proteome</keyword>
<evidence type="ECO:0000313" key="2">
    <source>
        <dbReference type="EMBL" id="GBR72578.1"/>
    </source>
</evidence>
<feature type="transmembrane region" description="Helical" evidence="1">
    <location>
        <begin position="92"/>
        <end position="119"/>
    </location>
</feature>
<sequence>MLVLNWLLVLALSATPLLELRASIPYGFAVKLPPLAVLLLSVAGSWLPAFFVVFILEYVEPFLRKIKFLNDLLDRVYAKTRAKSEQIQKWEFWGLILFIGVPLPGTGVWTGSLAGYLLGLSRRKIILASLLGTTLAGLAMVLILTLGISGFNWLFKV</sequence>
<dbReference type="Proteomes" id="UP000269352">
    <property type="component" value="Unassembled WGS sequence"/>
</dbReference>
<accession>A0A388T7F5</accession>
<name>A0A388T7F5_TERA1</name>
<dbReference type="AlphaFoldDB" id="A0A388T7F5"/>
<dbReference type="InterPro" id="IPR009577">
    <property type="entry name" value="Sm_multidrug_ex"/>
</dbReference>
<dbReference type="Pfam" id="PF06695">
    <property type="entry name" value="Sm_multidrug_ex"/>
    <property type="match status" value="1"/>
</dbReference>
<evidence type="ECO:0000256" key="1">
    <source>
        <dbReference type="SAM" id="Phobius"/>
    </source>
</evidence>
<proteinExistence type="predicted"/>
<keyword evidence="1" id="KW-1133">Transmembrane helix</keyword>
<keyword evidence="1" id="KW-0472">Membrane</keyword>
<gene>
    <name evidence="2" type="ORF">NO1_0087</name>
</gene>
<comment type="caution">
    <text evidence="2">The sequence shown here is derived from an EMBL/GenBank/DDBJ whole genome shotgun (WGS) entry which is preliminary data.</text>
</comment>
<dbReference type="PANTHER" id="PTHR36007:SF2">
    <property type="entry name" value="TRANSPORT PROTEIN-RELATED"/>
    <property type="match status" value="1"/>
</dbReference>
<reference evidence="2 3" key="1">
    <citation type="journal article" date="2019" name="ISME J.">
        <title>Genome analyses of uncultured TG2/ZB3 bacteria in 'Margulisbacteria' specifically attached to ectosymbiotic spirochetes of protists in the termite gut.</title>
        <authorList>
            <person name="Utami Y.D."/>
            <person name="Kuwahara H."/>
            <person name="Igai K."/>
            <person name="Murakami T."/>
            <person name="Sugaya K."/>
            <person name="Morikawa T."/>
            <person name="Nagura Y."/>
            <person name="Yuki M."/>
            <person name="Deevong P."/>
            <person name="Inoue T."/>
            <person name="Kihara K."/>
            <person name="Lo N."/>
            <person name="Yamada A."/>
            <person name="Ohkuma M."/>
            <person name="Hongoh Y."/>
        </authorList>
    </citation>
    <scope>NUCLEOTIDE SEQUENCE [LARGE SCALE GENOMIC DNA]</scope>
    <source>
        <strain evidence="2">NkOx7-01</strain>
    </source>
</reference>
<feature type="transmembrane region" description="Helical" evidence="1">
    <location>
        <begin position="125"/>
        <end position="155"/>
    </location>
</feature>
<organism evidence="2 3">
    <name type="scientific">Termititenax aidoneus</name>
    <dbReference type="NCBI Taxonomy" id="2218524"/>
    <lineage>
        <taxon>Bacteria</taxon>
        <taxon>Bacillati</taxon>
        <taxon>Candidatus Margulisiibacteriota</taxon>
        <taxon>Candidatus Termititenacia</taxon>
        <taxon>Candidatus Termititenacales</taxon>
        <taxon>Candidatus Termititenacaceae</taxon>
        <taxon>Candidatus Termititenax</taxon>
    </lineage>
</organism>
<dbReference type="PANTHER" id="PTHR36007">
    <property type="entry name" value="TRANSPORT PROTEIN-RELATED"/>
    <property type="match status" value="1"/>
</dbReference>
<feature type="transmembrane region" description="Helical" evidence="1">
    <location>
        <begin position="38"/>
        <end position="59"/>
    </location>
</feature>